<dbReference type="Gene3D" id="2.30.30.140">
    <property type="match status" value="1"/>
</dbReference>
<dbReference type="EMBL" id="BRXW01000608">
    <property type="protein sequence ID" value="GMH69491.1"/>
    <property type="molecule type" value="Genomic_DNA"/>
</dbReference>
<reference evidence="2" key="1">
    <citation type="journal article" date="2023" name="Commun. Biol.">
        <title>Genome analysis of Parmales, the sister group of diatoms, reveals the evolutionary specialization of diatoms from phago-mixotrophs to photoautotrophs.</title>
        <authorList>
            <person name="Ban H."/>
            <person name="Sato S."/>
            <person name="Yoshikawa S."/>
            <person name="Yamada K."/>
            <person name="Nakamura Y."/>
            <person name="Ichinomiya M."/>
            <person name="Sato N."/>
            <person name="Blanc-Mathieu R."/>
            <person name="Endo H."/>
            <person name="Kuwata A."/>
            <person name="Ogata H."/>
        </authorList>
    </citation>
    <scope>NUCLEOTIDE SEQUENCE [LARGE SCALE GENOMIC DNA]</scope>
    <source>
        <strain evidence="2">NIES 3700</strain>
    </source>
</reference>
<proteinExistence type="predicted"/>
<organism evidence="1 2">
    <name type="scientific">Triparma laevis f. longispina</name>
    <dbReference type="NCBI Taxonomy" id="1714387"/>
    <lineage>
        <taxon>Eukaryota</taxon>
        <taxon>Sar</taxon>
        <taxon>Stramenopiles</taxon>
        <taxon>Ochrophyta</taxon>
        <taxon>Bolidophyceae</taxon>
        <taxon>Parmales</taxon>
        <taxon>Triparmaceae</taxon>
        <taxon>Triparma</taxon>
    </lineage>
</organism>
<evidence type="ECO:0000313" key="2">
    <source>
        <dbReference type="Proteomes" id="UP001165122"/>
    </source>
</evidence>
<dbReference type="Proteomes" id="UP001165122">
    <property type="component" value="Unassembled WGS sequence"/>
</dbReference>
<name>A0A9W7AF67_9STRA</name>
<dbReference type="OrthoDB" id="195147at2759"/>
<gene>
    <name evidence="1" type="ORF">TrLO_g5562</name>
</gene>
<protein>
    <submittedName>
        <fullName evidence="1">Uncharacterized protein</fullName>
    </submittedName>
</protein>
<dbReference type="AlphaFoldDB" id="A0A9W7AF67"/>
<evidence type="ECO:0000313" key="1">
    <source>
        <dbReference type="EMBL" id="GMH69491.1"/>
    </source>
</evidence>
<sequence>MGAGVSALDDETKASLAADIKTTLESKSELDDKQLYDEISAMIIERAESKGGSSEDIRAEIGSVITAPSVLGDKVIPRRLSEALQVHLVSPDHHDLFKIGDVVRASPDGSGMKFEGVAVNVDDTNIVVDFGDGEDPSVIERSRVQRIQNGSVLEKDDIVQCKPPGTPMYCQGRVQLVHEDGTYDIAYEGTDEVDLGVELKYIRKVGSGRSSVNKKLKKAVSAITAARAFGGGLGAFGKAAAAPKIAESKEGEEKA</sequence>
<keyword evidence="2" id="KW-1185">Reference proteome</keyword>
<accession>A0A9W7AF67</accession>
<comment type="caution">
    <text evidence="1">The sequence shown here is derived from an EMBL/GenBank/DDBJ whole genome shotgun (WGS) entry which is preliminary data.</text>
</comment>